<evidence type="ECO:0000256" key="6">
    <source>
        <dbReference type="ARBA" id="ARBA00023186"/>
    </source>
</evidence>
<keyword evidence="4 10" id="KW-1133">Transmembrane helix</keyword>
<evidence type="ECO:0000256" key="4">
    <source>
        <dbReference type="ARBA" id="ARBA00022989"/>
    </source>
</evidence>
<dbReference type="RefSeq" id="WP_116685917.1">
    <property type="nucleotide sequence ID" value="NZ_CAWNYD010000001.1"/>
</dbReference>
<keyword evidence="13" id="KW-1185">Reference proteome</keyword>
<dbReference type="PIRSF" id="PIRSF006170">
    <property type="entry name" value="YfgM"/>
    <property type="match status" value="1"/>
</dbReference>
<evidence type="ECO:0000256" key="2">
    <source>
        <dbReference type="ARBA" id="ARBA00022475"/>
    </source>
</evidence>
<keyword evidence="2" id="KW-1003">Cell membrane</keyword>
<accession>A0A2V1GZ37</accession>
<evidence type="ECO:0000256" key="8">
    <source>
        <dbReference type="ARBA" id="ARBA00024235"/>
    </source>
</evidence>
<dbReference type="EMBL" id="QDDL01000001">
    <property type="protein sequence ID" value="PVZ72331.1"/>
    <property type="molecule type" value="Genomic_DNA"/>
</dbReference>
<dbReference type="AlphaFoldDB" id="A0A2V1GZ37"/>
<dbReference type="OrthoDB" id="9789675at2"/>
<name>A0A2V1GZ37_9GAMM</name>
<comment type="caution">
    <text evidence="12">The sequence shown here is derived from an EMBL/GenBank/DDBJ whole genome shotgun (WGS) entry which is preliminary data.</text>
</comment>
<evidence type="ECO:0000259" key="11">
    <source>
        <dbReference type="Pfam" id="PF09976"/>
    </source>
</evidence>
<dbReference type="GO" id="GO:0005886">
    <property type="term" value="C:plasma membrane"/>
    <property type="evidence" value="ECO:0007669"/>
    <property type="project" value="UniProtKB-SubCell"/>
</dbReference>
<dbReference type="Pfam" id="PF09976">
    <property type="entry name" value="TPR_21"/>
    <property type="match status" value="1"/>
</dbReference>
<dbReference type="InterPro" id="IPR018704">
    <property type="entry name" value="SecYEG/CpoB_TPR"/>
</dbReference>
<keyword evidence="3 10" id="KW-0812">Transmembrane</keyword>
<dbReference type="Gene3D" id="1.25.40.10">
    <property type="entry name" value="Tetratricopeptide repeat domain"/>
    <property type="match status" value="1"/>
</dbReference>
<comment type="subcellular location">
    <subcellularLocation>
        <location evidence="1">Cell membrane</location>
        <topology evidence="1">Single-pass type II membrane protein</topology>
    </subcellularLocation>
</comment>
<comment type="similarity">
    <text evidence="7">Belongs to the YfgM family.</text>
</comment>
<proteinExistence type="inferred from homology"/>
<evidence type="ECO:0000256" key="7">
    <source>
        <dbReference type="ARBA" id="ARBA00024197"/>
    </source>
</evidence>
<dbReference type="GO" id="GO:0044877">
    <property type="term" value="F:protein-containing complex binding"/>
    <property type="evidence" value="ECO:0007669"/>
    <property type="project" value="InterPro"/>
</dbReference>
<evidence type="ECO:0000256" key="9">
    <source>
        <dbReference type="SAM" id="MobiDB-lite"/>
    </source>
</evidence>
<sequence length="244" mass="26516">MDTADQKQIEDVKKWLKQNGPSMVAGVVLGVVGIFGWDYYQGSVAEHKQNASIAYEKMLRQTGASQVTLLPLADLLVKDYSDTPYAAAGQLLLAKSAVEANQLEKAEGYLQWAIDKASQDEVVQEAKLRLARVFIAQQKFDQALAVLTAPQSKAYVAAFEALKGDAYLMQNQFDQAKTAYEAALDANLPAVVNVSGIQMKLDNLPALRVLRTQTAKSDEAEVSTEASEKTDAEPVTATSEQEKG</sequence>
<feature type="transmembrane region" description="Helical" evidence="10">
    <location>
        <begin position="21"/>
        <end position="40"/>
    </location>
</feature>
<gene>
    <name evidence="12" type="ORF">DC094_04810</name>
</gene>
<dbReference type="PANTHER" id="PTHR38035:SF1">
    <property type="entry name" value="ANCILLARY SECYEG TRANSLOCON SUBUNIT"/>
    <property type="match status" value="1"/>
</dbReference>
<dbReference type="PANTHER" id="PTHR38035">
    <property type="entry name" value="UPF0070 PROTEIN YFGM"/>
    <property type="match status" value="1"/>
</dbReference>
<keyword evidence="5 10" id="KW-0472">Membrane</keyword>
<feature type="domain" description="Ancillary SecYEG translocon subunit/Cell division coordinator CpoB TPR" evidence="11">
    <location>
        <begin position="13"/>
        <end position="205"/>
    </location>
</feature>
<organism evidence="12 13">
    <name type="scientific">Pelagibaculum spongiae</name>
    <dbReference type="NCBI Taxonomy" id="2080658"/>
    <lineage>
        <taxon>Bacteria</taxon>
        <taxon>Pseudomonadati</taxon>
        <taxon>Pseudomonadota</taxon>
        <taxon>Gammaproteobacteria</taxon>
        <taxon>Oceanospirillales</taxon>
        <taxon>Pelagibaculum</taxon>
    </lineage>
</organism>
<evidence type="ECO:0000313" key="13">
    <source>
        <dbReference type="Proteomes" id="UP000244906"/>
    </source>
</evidence>
<protein>
    <recommendedName>
        <fullName evidence="8">Ancillary SecYEG translocon subunit</fullName>
    </recommendedName>
</protein>
<evidence type="ECO:0000256" key="5">
    <source>
        <dbReference type="ARBA" id="ARBA00023136"/>
    </source>
</evidence>
<reference evidence="12 13" key="1">
    <citation type="submission" date="2018-04" db="EMBL/GenBank/DDBJ databases">
        <title>Thalassorhabdus spongiae gen. nov., sp. nov., isolated from a marine sponge in South-West Iceland.</title>
        <authorList>
            <person name="Knobloch S."/>
            <person name="Daussin A."/>
            <person name="Johannsson R."/>
            <person name="Marteinsson V.T."/>
        </authorList>
    </citation>
    <scope>NUCLEOTIDE SEQUENCE [LARGE SCALE GENOMIC DNA]</scope>
    <source>
        <strain evidence="12 13">Hp12</strain>
    </source>
</reference>
<keyword evidence="6" id="KW-0143">Chaperone</keyword>
<feature type="region of interest" description="Disordered" evidence="9">
    <location>
        <begin position="214"/>
        <end position="244"/>
    </location>
</feature>
<evidence type="ECO:0000313" key="12">
    <source>
        <dbReference type="EMBL" id="PVZ72331.1"/>
    </source>
</evidence>
<evidence type="ECO:0000256" key="10">
    <source>
        <dbReference type="SAM" id="Phobius"/>
    </source>
</evidence>
<dbReference type="Proteomes" id="UP000244906">
    <property type="component" value="Unassembled WGS sequence"/>
</dbReference>
<dbReference type="InterPro" id="IPR011990">
    <property type="entry name" value="TPR-like_helical_dom_sf"/>
</dbReference>
<evidence type="ECO:0000256" key="3">
    <source>
        <dbReference type="ARBA" id="ARBA00022692"/>
    </source>
</evidence>
<dbReference type="InterPro" id="IPR026039">
    <property type="entry name" value="YfgM"/>
</dbReference>
<dbReference type="SUPFAM" id="SSF48452">
    <property type="entry name" value="TPR-like"/>
    <property type="match status" value="1"/>
</dbReference>
<evidence type="ECO:0000256" key="1">
    <source>
        <dbReference type="ARBA" id="ARBA00004401"/>
    </source>
</evidence>